<dbReference type="Pfam" id="PF13545">
    <property type="entry name" value="HTH_Crp_2"/>
    <property type="match status" value="1"/>
</dbReference>
<reference evidence="2" key="1">
    <citation type="submission" date="2015-07" db="EMBL/GenBank/DDBJ databases">
        <title>Reconstructing the complex evolutionary history of mobile plasmids in red algal genomes.</title>
        <authorList>
            <person name="Lee J."/>
            <person name="Kim K.M."/>
            <person name="Yang E.C."/>
            <person name="Miller K.A."/>
            <person name="Boo S.M."/>
            <person name="Bhattacharya D."/>
            <person name="Yoon H.S."/>
        </authorList>
    </citation>
    <scope>NUCLEOTIDE SEQUENCE</scope>
</reference>
<dbReference type="InterPro" id="IPR012318">
    <property type="entry name" value="HTH_CRP"/>
</dbReference>
<dbReference type="SUPFAM" id="SSF46785">
    <property type="entry name" value="Winged helix' DNA-binding domain"/>
    <property type="match status" value="1"/>
</dbReference>
<dbReference type="InterPro" id="IPR014710">
    <property type="entry name" value="RmlC-like_jellyroll"/>
</dbReference>
<organism evidence="2">
    <name type="scientific">Gelidium elegans</name>
    <name type="common">Red alga</name>
    <dbReference type="NCBI Taxonomy" id="37200"/>
    <lineage>
        <taxon>Eukaryota</taxon>
        <taxon>Rhodophyta</taxon>
        <taxon>Florideophyceae</taxon>
        <taxon>Rhodymeniophycidae</taxon>
        <taxon>Gelidiales</taxon>
        <taxon>Gelidiaceae</taxon>
        <taxon>Gelidium</taxon>
    </lineage>
</organism>
<dbReference type="InterPro" id="IPR036390">
    <property type="entry name" value="WH_DNA-bd_sf"/>
</dbReference>
<geneLocation type="plastid" evidence="2"/>
<dbReference type="GO" id="GO:0006355">
    <property type="term" value="P:regulation of DNA-templated transcription"/>
    <property type="evidence" value="ECO:0007669"/>
    <property type="project" value="InterPro"/>
</dbReference>
<dbReference type="GO" id="GO:0003677">
    <property type="term" value="F:DNA binding"/>
    <property type="evidence" value="ECO:0007669"/>
    <property type="project" value="InterPro"/>
</dbReference>
<sequence length="221" mass="25978">MKIMKWLNKLSEARISFYTYKLNINDCIIYNYELFNSNTRSFIVISGLLYLQKVFLNGEKLCIAILTRDTLLHLDFNNISKKLYYYQLISLNTSYIISLCNNDLYAKKKQHIILNMHKGYCKTLIAYEKMIHILTHKYIKYRVIQLLLFLSIEEGNIINNTIIIPFYISQSSIGNIVGSNKNTINKIIKALEKQKIICYSNYKRRIIIKDIIGLNKAKLIL</sequence>
<dbReference type="AlphaFoldDB" id="A0A141SDP8"/>
<dbReference type="EMBL" id="KT266786">
    <property type="protein sequence ID" value="AMK96416.1"/>
    <property type="molecule type" value="Genomic_DNA"/>
</dbReference>
<evidence type="ECO:0000313" key="2">
    <source>
        <dbReference type="EMBL" id="AMK96416.1"/>
    </source>
</evidence>
<gene>
    <name evidence="2" type="primary">ntcA</name>
    <name evidence="2" type="ORF">Gele_176</name>
</gene>
<dbReference type="Gene3D" id="2.60.120.10">
    <property type="entry name" value="Jelly Rolls"/>
    <property type="match status" value="1"/>
</dbReference>
<dbReference type="RefSeq" id="YP_009244174.1">
    <property type="nucleotide sequence ID" value="NC_029858.1"/>
</dbReference>
<accession>A0A141SDP8</accession>
<dbReference type="GeneID" id="27215918"/>
<proteinExistence type="predicted"/>
<evidence type="ECO:0000259" key="1">
    <source>
        <dbReference type="PROSITE" id="PS51063"/>
    </source>
</evidence>
<dbReference type="PROSITE" id="PS51063">
    <property type="entry name" value="HTH_CRP_2"/>
    <property type="match status" value="1"/>
</dbReference>
<feature type="domain" description="HTH crp-type" evidence="1">
    <location>
        <begin position="137"/>
        <end position="212"/>
    </location>
</feature>
<keyword evidence="2" id="KW-0934">Plastid</keyword>
<name>A0A141SDP8_GELEL</name>
<protein>
    <submittedName>
        <fullName evidence="2">Global nitrogen transcriptional regulator</fullName>
    </submittedName>
</protein>